<evidence type="ECO:0008006" key="4">
    <source>
        <dbReference type="Google" id="ProtNLM"/>
    </source>
</evidence>
<evidence type="ECO:0000256" key="1">
    <source>
        <dbReference type="SAM" id="MobiDB-lite"/>
    </source>
</evidence>
<comment type="caution">
    <text evidence="2">The sequence shown here is derived from an EMBL/GenBank/DDBJ whole genome shotgun (WGS) entry which is preliminary data.</text>
</comment>
<dbReference type="OrthoDB" id="181198at2"/>
<dbReference type="Gene3D" id="3.20.20.80">
    <property type="entry name" value="Glycosidases"/>
    <property type="match status" value="1"/>
</dbReference>
<dbReference type="AlphaFoldDB" id="A0A556QQM5"/>
<sequence length="869" mass="95741">MLVPIVRAAGYGFDVLTPPAAYAVDLEAAGLSGQAGTWMRVRGLIEPTAATAVGGRTVETDRAGLAKLRRQGIKTAVLVLWHPPVGSKGVRSGPGRRLPLDLREAYERGRILGAAYGDLVDVWEIENEPDIGFVADNPETYTAFHKALYLGLKNGASASAVSLSHKVKFKWQSVQSTWRTQKRGWSDLQLNLSSSTHERREPLVIMAPLALPPGPYLERLWANGIASYTDGFNFHYYGYSDDFTGVYRQFENAISILNAETAERAERYTSSSSVNSVTSVLKKKFPVFITEYGYGLLDGEARNTVEGRVRQWRWFASVAKQVRILRPEGPMAFVLNPYYEAGLNEFGLGMAAQPELRGSLSHKIKVKEKQGDGGQKTEDGEWTEPRGEDGHVQSTRPRSGSDGVNETGHLLGGRVNNTEDRGQTTEDGGQDSAVSANSVLKFSPDDFGAKHAQPWMAGIGKKVGDAYASPALAYLWDYAERNPYRSRDWTVKVAPSSPVVIDFIADADLTQLKASGGYRLQGLSAEWTPLPLRKGRGRWVLYNFGAVPITGALEIAAPTPVTSTYDPVMTLAPGERREIPVELTIDGSVWTAHAFTVRFVPRIKTVSPAVFTTVLYPAAYGMVTETIESFTFMDNREARAQVGARPLASEEPQLYDQGGRWLATDGVRVEEKDGLWRIHIDYLADTSLRPAAVELPLPRGFVFPQDTLFSFRYRIGKVGGTDDGRSGVLSRGTEDRGQMTDGTVTSESGNLKVTADGRRTMNGVSNKPVRIDPMRFKPLSGVHGDAMGVYFRTANGNLYFAGGRLPLTAEWGTYTRPSQDFTMGFFGRAALPWRFSDNTPVSLFIYLRPSQLPAVFEIRDARIVRFREE</sequence>
<gene>
    <name evidence="2" type="ORF">FPL22_06495</name>
</gene>
<name>A0A556QQM5_9BACT</name>
<dbReference type="Proteomes" id="UP000315648">
    <property type="component" value="Unassembled WGS sequence"/>
</dbReference>
<organism evidence="2 3">
    <name type="scientific">Rariglobus hedericola</name>
    <dbReference type="NCBI Taxonomy" id="2597822"/>
    <lineage>
        <taxon>Bacteria</taxon>
        <taxon>Pseudomonadati</taxon>
        <taxon>Verrucomicrobiota</taxon>
        <taxon>Opitutia</taxon>
        <taxon>Opitutales</taxon>
        <taxon>Opitutaceae</taxon>
        <taxon>Rariglobus</taxon>
    </lineage>
</organism>
<feature type="region of interest" description="Disordered" evidence="1">
    <location>
        <begin position="364"/>
        <end position="433"/>
    </location>
</feature>
<dbReference type="InterPro" id="IPR017853">
    <property type="entry name" value="GH"/>
</dbReference>
<keyword evidence="3" id="KW-1185">Reference proteome</keyword>
<dbReference type="EMBL" id="VMBG01000001">
    <property type="protein sequence ID" value="TSJ78947.1"/>
    <property type="molecule type" value="Genomic_DNA"/>
</dbReference>
<reference evidence="2 3" key="1">
    <citation type="submission" date="2019-07" db="EMBL/GenBank/DDBJ databases">
        <title>Description of 53C-WASEF.</title>
        <authorList>
            <person name="Pitt A."/>
            <person name="Hahn M.W."/>
        </authorList>
    </citation>
    <scope>NUCLEOTIDE SEQUENCE [LARGE SCALE GENOMIC DNA]</scope>
    <source>
        <strain evidence="2 3">53C-WASEF</strain>
    </source>
</reference>
<feature type="region of interest" description="Disordered" evidence="1">
    <location>
        <begin position="724"/>
        <end position="747"/>
    </location>
</feature>
<protein>
    <recommendedName>
        <fullName evidence="4">Asl1-like glycosyl hydrolase catalytic domain-containing protein</fullName>
    </recommendedName>
</protein>
<accession>A0A556QQM5</accession>
<proteinExistence type="predicted"/>
<feature type="compositionally biased region" description="Basic and acidic residues" evidence="1">
    <location>
        <begin position="367"/>
        <end position="391"/>
    </location>
</feature>
<dbReference type="SUPFAM" id="SSF51445">
    <property type="entry name" value="(Trans)glycosidases"/>
    <property type="match status" value="1"/>
</dbReference>
<feature type="compositionally biased region" description="Polar residues" evidence="1">
    <location>
        <begin position="392"/>
        <end position="404"/>
    </location>
</feature>
<dbReference type="RefSeq" id="WP_144229289.1">
    <property type="nucleotide sequence ID" value="NZ_CBCRVV010000041.1"/>
</dbReference>
<evidence type="ECO:0000313" key="3">
    <source>
        <dbReference type="Proteomes" id="UP000315648"/>
    </source>
</evidence>
<evidence type="ECO:0000313" key="2">
    <source>
        <dbReference type="EMBL" id="TSJ78947.1"/>
    </source>
</evidence>